<keyword evidence="2" id="KW-1185">Reference proteome</keyword>
<name>A0A0W0Y0G1_9GAMM</name>
<sequence length="168" mass="19372">MPVSDLCRKSFEEMILNYQKNGLEDKDFENLHRHLKQWLYRISVDDSEYNDAQFVMEIAQNVDLLNDRNSGLIAAYHQFTKDYFRNTSQARLFVKGNGDVLSNWPVTPEPLSRSPAGPSSAATTTLFTKLIQETAEQFAARRKERVLNEINKKFTILPTENSPEITLK</sequence>
<dbReference type="AlphaFoldDB" id="A0A0W0Y0G1"/>
<gene>
    <name evidence="1" type="ORF">Lqui_1533</name>
</gene>
<evidence type="ECO:0000313" key="1">
    <source>
        <dbReference type="EMBL" id="KTD50208.1"/>
    </source>
</evidence>
<accession>A0A0W0Y0G1</accession>
<protein>
    <submittedName>
        <fullName evidence="1">Uncharacterized protein</fullName>
    </submittedName>
</protein>
<evidence type="ECO:0000313" key="2">
    <source>
        <dbReference type="Proteomes" id="UP000054618"/>
    </source>
</evidence>
<dbReference type="EMBL" id="LNYS01000008">
    <property type="protein sequence ID" value="KTD50208.1"/>
    <property type="molecule type" value="Genomic_DNA"/>
</dbReference>
<dbReference type="PATRIC" id="fig|45073.5.peg.1620"/>
<reference evidence="1 2" key="1">
    <citation type="submission" date="2015-11" db="EMBL/GenBank/DDBJ databases">
        <title>Genomic analysis of 38 Legionella species identifies large and diverse effector repertoires.</title>
        <authorList>
            <person name="Burstein D."/>
            <person name="Amaro F."/>
            <person name="Zusman T."/>
            <person name="Lifshitz Z."/>
            <person name="Cohen O."/>
            <person name="Gilbert J.A."/>
            <person name="Pupko T."/>
            <person name="Shuman H.A."/>
            <person name="Segal G."/>
        </authorList>
    </citation>
    <scope>NUCLEOTIDE SEQUENCE [LARGE SCALE GENOMIC DNA]</scope>
    <source>
        <strain evidence="1 2">CDC#1442-AUS-E</strain>
    </source>
</reference>
<dbReference type="OrthoDB" id="5645423at2"/>
<dbReference type="Proteomes" id="UP000054618">
    <property type="component" value="Unassembled WGS sequence"/>
</dbReference>
<organism evidence="1 2">
    <name type="scientific">Legionella quinlivanii</name>
    <dbReference type="NCBI Taxonomy" id="45073"/>
    <lineage>
        <taxon>Bacteria</taxon>
        <taxon>Pseudomonadati</taxon>
        <taxon>Pseudomonadota</taxon>
        <taxon>Gammaproteobacteria</taxon>
        <taxon>Legionellales</taxon>
        <taxon>Legionellaceae</taxon>
        <taxon>Legionella</taxon>
    </lineage>
</organism>
<dbReference type="STRING" id="45073.Lqui_1533"/>
<dbReference type="RefSeq" id="WP_058507640.1">
    <property type="nucleotide sequence ID" value="NZ_CAAAIK010000001.1"/>
</dbReference>
<comment type="caution">
    <text evidence="1">The sequence shown here is derived from an EMBL/GenBank/DDBJ whole genome shotgun (WGS) entry which is preliminary data.</text>
</comment>
<proteinExistence type="predicted"/>